<evidence type="ECO:0000313" key="1">
    <source>
        <dbReference type="EMBL" id="SMC82385.1"/>
    </source>
</evidence>
<name>A0A1W2CAU2_9BURK</name>
<keyword evidence="2" id="KW-1185">Reference proteome</keyword>
<evidence type="ECO:0000313" key="2">
    <source>
        <dbReference type="Proteomes" id="UP000192708"/>
    </source>
</evidence>
<protein>
    <submittedName>
        <fullName evidence="1">Uncharacterized protein</fullName>
    </submittedName>
</protein>
<dbReference type="Proteomes" id="UP000192708">
    <property type="component" value="Unassembled WGS sequence"/>
</dbReference>
<accession>A0A1W2CAU2</accession>
<proteinExistence type="predicted"/>
<sequence length="51" mass="5968">MVDKNIAASVRAKLKNKAKDEGKDFNLILTRYALERFLYRLSISAHRDHFC</sequence>
<gene>
    <name evidence="1" type="ORF">SAMN06296008_12125</name>
</gene>
<reference evidence="1 2" key="1">
    <citation type="submission" date="2017-04" db="EMBL/GenBank/DDBJ databases">
        <authorList>
            <person name="Afonso C.L."/>
            <person name="Miller P.J."/>
            <person name="Scott M.A."/>
            <person name="Spackman E."/>
            <person name="Goraichik I."/>
            <person name="Dimitrov K.M."/>
            <person name="Suarez D.L."/>
            <person name="Swayne D.E."/>
        </authorList>
    </citation>
    <scope>NUCLEOTIDE SEQUENCE [LARGE SCALE GENOMIC DNA]</scope>
    <source>
        <strain evidence="1 2">VK13</strain>
    </source>
</reference>
<dbReference type="STRING" id="1938817.SAMN06296008_12125"/>
<dbReference type="RefSeq" id="WP_234987055.1">
    <property type="nucleotide sequence ID" value="NZ_FWXJ01000021.1"/>
</dbReference>
<organism evidence="1 2">
    <name type="scientific">Polynucleobacter kasalickyi</name>
    <dbReference type="NCBI Taxonomy" id="1938817"/>
    <lineage>
        <taxon>Bacteria</taxon>
        <taxon>Pseudomonadati</taxon>
        <taxon>Pseudomonadota</taxon>
        <taxon>Betaproteobacteria</taxon>
        <taxon>Burkholderiales</taxon>
        <taxon>Burkholderiaceae</taxon>
        <taxon>Polynucleobacter</taxon>
    </lineage>
</organism>
<dbReference type="AlphaFoldDB" id="A0A1W2CAU2"/>
<dbReference type="EMBL" id="FWXJ01000021">
    <property type="protein sequence ID" value="SMC82385.1"/>
    <property type="molecule type" value="Genomic_DNA"/>
</dbReference>